<dbReference type="PANTHER" id="PTHR10024">
    <property type="entry name" value="SYNAPTOTAGMIN"/>
    <property type="match status" value="1"/>
</dbReference>
<sequence>MGHPPDSPSTLAPAGTTAIPGLIPDLIAGTPWPRWALIAGALAAGVLIVSCLLCAACCCCRRHRKKPRDKEAVGLGSARGITTTHLVQPDVDSLESSPGGAQQWGRLQLSLEYDFGSQEIRVGLRQAADLRPGGTVDPYARVSVSTQSGHRHETKVHRGTLCPVFDETCCFHIPQAELPGTTLQVQLFNFKRFSGHEPLGELRLPLGTVDLQHVLEHWYPLGPPAATEPEQVAELCFSLRYVPSSGRLTVVVLEARGLRPGLAEPYVKVQLMLNQRKWKKRKTATRKGTAAPYFNEAFTFMVPFSQVQVGLREAGAERDPVPDHEDHSLSPPTPTHGLSLHRMWTWCWPSGTAACRSGLSPWARCTWVPGPRGSPCNTGQTCWPTPGGPLPSGTPCSQPGRWTACWPCSPACACTCPCPTPERAACLGLPAEPRHLPRPPCRTTAINAFSCHCVSGWSLEGMQKQGLAPLARAPPQ</sequence>
<dbReference type="VEuPathDB" id="HostDB:ENSMMUG00000004837"/>
<feature type="compositionally biased region" description="Basic and acidic residues" evidence="15">
    <location>
        <begin position="314"/>
        <end position="328"/>
    </location>
</feature>
<name>F7AUE6_MACMU</name>
<keyword evidence="9 16" id="KW-0472">Membrane</keyword>
<evidence type="ECO:0000256" key="6">
    <source>
        <dbReference type="ARBA" id="ARBA00022737"/>
    </source>
</evidence>
<dbReference type="eggNOG" id="KOG1028">
    <property type="taxonomic scope" value="Eukaryota"/>
</dbReference>
<feature type="region of interest" description="Disordered" evidence="15">
    <location>
        <begin position="313"/>
        <end position="334"/>
    </location>
</feature>
<dbReference type="GO" id="GO:0005886">
    <property type="term" value="C:plasma membrane"/>
    <property type="evidence" value="ECO:0000318"/>
    <property type="project" value="GO_Central"/>
</dbReference>
<evidence type="ECO:0000256" key="3">
    <source>
        <dbReference type="ARBA" id="ARBA00006996"/>
    </source>
</evidence>
<keyword evidence="8 16" id="KW-1133">Transmembrane helix</keyword>
<evidence type="ECO:0000256" key="2">
    <source>
        <dbReference type="ARBA" id="ARBA00004361"/>
    </source>
</evidence>
<protein>
    <recommendedName>
        <fullName evidence="13">Synaptotagmin-8</fullName>
    </recommendedName>
    <alternativeName>
        <fullName evidence="14">Synaptotagmin VIII</fullName>
    </alternativeName>
</protein>
<dbReference type="PROSITE" id="PS50004">
    <property type="entry name" value="C2"/>
    <property type="match status" value="2"/>
</dbReference>
<keyword evidence="5 16" id="KW-0812">Transmembrane</keyword>
<keyword evidence="7" id="KW-0735">Signal-anchor</keyword>
<dbReference type="PaxDb" id="9544-ENSMMUP00000037789"/>
<dbReference type="OMA" id="ECWYQLG"/>
<dbReference type="InParanoid" id="F7AUE6"/>
<evidence type="ECO:0000313" key="18">
    <source>
        <dbReference type="Ensembl" id="ENSMMUP00000037786.3"/>
    </source>
</evidence>
<keyword evidence="19" id="KW-1185">Reference proteome</keyword>
<dbReference type="GO" id="GO:0061891">
    <property type="term" value="F:calcium ion sensor activity"/>
    <property type="evidence" value="ECO:0000318"/>
    <property type="project" value="GO_Central"/>
</dbReference>
<reference evidence="18" key="4">
    <citation type="submission" date="2025-09" db="UniProtKB">
        <authorList>
            <consortium name="Ensembl"/>
        </authorList>
    </citation>
    <scope>IDENTIFICATION</scope>
    <source>
        <strain evidence="18">17573</strain>
    </source>
</reference>
<feature type="domain" description="C2" evidence="17">
    <location>
        <begin position="231"/>
        <end position="349"/>
    </location>
</feature>
<evidence type="ECO:0000256" key="15">
    <source>
        <dbReference type="SAM" id="MobiDB-lite"/>
    </source>
</evidence>
<dbReference type="SMART" id="SM00239">
    <property type="entry name" value="C2"/>
    <property type="match status" value="2"/>
</dbReference>
<dbReference type="GO" id="GO:0016192">
    <property type="term" value="P:vesicle-mediated transport"/>
    <property type="evidence" value="ECO:0000318"/>
    <property type="project" value="GO_Central"/>
</dbReference>
<dbReference type="FunFam" id="2.60.40.150:FF:000182">
    <property type="entry name" value="Synaptotagmin 8"/>
    <property type="match status" value="1"/>
</dbReference>
<dbReference type="GO" id="GO:0017158">
    <property type="term" value="P:regulation of calcium ion-dependent exocytosis"/>
    <property type="evidence" value="ECO:0000318"/>
    <property type="project" value="GO_Central"/>
</dbReference>
<dbReference type="GO" id="GO:0000149">
    <property type="term" value="F:SNARE binding"/>
    <property type="evidence" value="ECO:0000318"/>
    <property type="project" value="GO_Central"/>
</dbReference>
<dbReference type="GO" id="GO:0001669">
    <property type="term" value="C:acrosomal vesicle"/>
    <property type="evidence" value="ECO:0007669"/>
    <property type="project" value="UniProtKB-SubCell"/>
</dbReference>
<keyword evidence="10" id="KW-0968">Cytoplasmic vesicle</keyword>
<evidence type="ECO:0000256" key="16">
    <source>
        <dbReference type="SAM" id="Phobius"/>
    </source>
</evidence>
<feature type="transmembrane region" description="Helical" evidence="16">
    <location>
        <begin position="35"/>
        <end position="60"/>
    </location>
</feature>
<reference evidence="18" key="2">
    <citation type="submission" date="2019-01" db="EMBL/GenBank/DDBJ databases">
        <authorList>
            <person name="Graves T."/>
            <person name="Eichler E.E."/>
            <person name="Wilson R.K."/>
        </authorList>
    </citation>
    <scope>NUCLEOTIDE SEQUENCE [LARGE SCALE GENOMIC DNA]</scope>
    <source>
        <strain evidence="18">17573</strain>
    </source>
</reference>
<evidence type="ECO:0000256" key="5">
    <source>
        <dbReference type="ARBA" id="ARBA00022692"/>
    </source>
</evidence>
<gene>
    <name evidence="18 20" type="primary">SYT8</name>
</gene>
<dbReference type="GO" id="GO:0005544">
    <property type="term" value="F:calcium-dependent phospholipid binding"/>
    <property type="evidence" value="ECO:0000318"/>
    <property type="project" value="GO_Central"/>
</dbReference>
<evidence type="ECO:0000256" key="9">
    <source>
        <dbReference type="ARBA" id="ARBA00023136"/>
    </source>
</evidence>
<keyword evidence="6" id="KW-0677">Repeat</keyword>
<dbReference type="Bgee" id="ENSMMUG00000004837">
    <property type="expression patterns" value="Expressed in spleen and 9 other cell types or tissues"/>
</dbReference>
<dbReference type="GO" id="GO:0031045">
    <property type="term" value="C:dense core granule"/>
    <property type="evidence" value="ECO:0000318"/>
    <property type="project" value="GO_Central"/>
</dbReference>
<comment type="function">
    <text evidence="11">Involved in the trafficking and exocytosis of secretory vesicles in non-neuronal tissues. Mediates Ca(2+)-regulation of exocytosis acrosomal reaction in sperm. May mediate Ca(2+)-regulation of exocytosis in insulin secreted cells.</text>
</comment>
<dbReference type="VGNC" id="VGNC:78168">
    <property type="gene designation" value="SYT8"/>
</dbReference>
<evidence type="ECO:0000313" key="20">
    <source>
        <dbReference type="VGNC" id="VGNC:78168"/>
    </source>
</evidence>
<evidence type="ECO:0000313" key="19">
    <source>
        <dbReference type="Proteomes" id="UP000006718"/>
    </source>
</evidence>
<organism evidence="18 19">
    <name type="scientific">Macaca mulatta</name>
    <name type="common">Rhesus macaque</name>
    <dbReference type="NCBI Taxonomy" id="9544"/>
    <lineage>
        <taxon>Eukaryota</taxon>
        <taxon>Metazoa</taxon>
        <taxon>Chordata</taxon>
        <taxon>Craniata</taxon>
        <taxon>Vertebrata</taxon>
        <taxon>Euteleostomi</taxon>
        <taxon>Mammalia</taxon>
        <taxon>Eutheria</taxon>
        <taxon>Euarchontoglires</taxon>
        <taxon>Primates</taxon>
        <taxon>Haplorrhini</taxon>
        <taxon>Catarrhini</taxon>
        <taxon>Cercopithecidae</taxon>
        <taxon>Cercopithecinae</taxon>
        <taxon>Macaca</taxon>
    </lineage>
</organism>
<accession>F7AUE6</accession>
<comment type="subcellular location">
    <subcellularLocation>
        <location evidence="2">Cell membrane</location>
        <topology evidence="2">Single-pass type III membrane protein</topology>
    </subcellularLocation>
    <subcellularLocation>
        <location evidence="1">Cytoplasmic vesicle</location>
        <location evidence="1">Secretory vesicle</location>
        <location evidence="1">Acrosome</location>
    </subcellularLocation>
</comment>
<keyword evidence="4" id="KW-1003">Cell membrane</keyword>
<dbReference type="GO" id="GO:2000300">
    <property type="term" value="P:regulation of synaptic vesicle exocytosis"/>
    <property type="evidence" value="ECO:0000318"/>
    <property type="project" value="GO_Central"/>
</dbReference>
<evidence type="ECO:0000256" key="4">
    <source>
        <dbReference type="ARBA" id="ARBA00022475"/>
    </source>
</evidence>
<dbReference type="FunCoup" id="F7AUE6">
    <property type="interactions" value="6"/>
</dbReference>
<comment type="subunit">
    <text evidence="12">Homodimer or homooligomer. Homodimerization and homooligomerization do not depend on Ca(2+). Interacts with SYNCRIP isoform 2 C-terminus. Binds inositol 1,3,4,5-tetrakisphosphate (IP4). Binds to AP2 in a Ca(2+)-independent manner. Interacts with STX1A, STX1B and STX2; the interaction is Ca(2+)-dependent.</text>
</comment>
<dbReference type="Pfam" id="PF00168">
    <property type="entry name" value="C2"/>
    <property type="match status" value="2"/>
</dbReference>
<dbReference type="GO" id="GO:0030424">
    <property type="term" value="C:axon"/>
    <property type="evidence" value="ECO:0000318"/>
    <property type="project" value="GO_Central"/>
</dbReference>
<evidence type="ECO:0000256" key="12">
    <source>
        <dbReference type="ARBA" id="ARBA00064719"/>
    </source>
</evidence>
<dbReference type="HOGENOM" id="CLU_023008_0_1_1"/>
<evidence type="ECO:0000256" key="13">
    <source>
        <dbReference type="ARBA" id="ARBA00067958"/>
    </source>
</evidence>
<reference evidence="18" key="3">
    <citation type="submission" date="2025-08" db="UniProtKB">
        <authorList>
            <consortium name="Ensembl"/>
        </authorList>
    </citation>
    <scope>IDENTIFICATION</scope>
    <source>
        <strain evidence="18">17573</strain>
    </source>
</reference>
<dbReference type="Gene3D" id="2.60.40.150">
    <property type="entry name" value="C2 domain"/>
    <property type="match status" value="2"/>
</dbReference>
<dbReference type="Proteomes" id="UP000006718">
    <property type="component" value="Chromosome 14"/>
</dbReference>
<evidence type="ECO:0000256" key="8">
    <source>
        <dbReference type="ARBA" id="ARBA00022989"/>
    </source>
</evidence>
<dbReference type="GO" id="GO:0030672">
    <property type="term" value="C:synaptic vesicle membrane"/>
    <property type="evidence" value="ECO:0000318"/>
    <property type="project" value="GO_Central"/>
</dbReference>
<dbReference type="AlphaFoldDB" id="F7AUE6"/>
<dbReference type="GeneTree" id="ENSGT00940000160892"/>
<evidence type="ECO:0000256" key="10">
    <source>
        <dbReference type="ARBA" id="ARBA00023329"/>
    </source>
</evidence>
<dbReference type="FunFam" id="2.60.40.150:FF:000176">
    <property type="entry name" value="Synaptotagmin 8"/>
    <property type="match status" value="1"/>
</dbReference>
<proteinExistence type="inferred from homology"/>
<evidence type="ECO:0000256" key="14">
    <source>
        <dbReference type="ARBA" id="ARBA00077279"/>
    </source>
</evidence>
<dbReference type="STRING" id="9544.ENSMMUP00000037786"/>
<comment type="similarity">
    <text evidence="3">Belongs to the synaptotagmin family.</text>
</comment>
<dbReference type="SUPFAM" id="SSF49562">
    <property type="entry name" value="C2 domain (Calcium/lipid-binding domain, CaLB)"/>
    <property type="match status" value="2"/>
</dbReference>
<dbReference type="InterPro" id="IPR035892">
    <property type="entry name" value="C2_domain_sf"/>
</dbReference>
<reference evidence="19" key="1">
    <citation type="journal article" date="2007" name="Science">
        <title>Evolutionary and biomedical insights from the rhesus macaque genome.</title>
        <authorList>
            <person name="Gibbs R.A."/>
            <person name="Rogers J."/>
            <person name="Katze M.G."/>
            <person name="Bumgarner R."/>
            <person name="Weinstock G.M."/>
            <person name="Mardis E.R."/>
            <person name="Remington K.A."/>
            <person name="Strausberg R.L."/>
            <person name="Venter J.C."/>
            <person name="Wilson R.K."/>
            <person name="Batzer M.A."/>
            <person name="Bustamante C.D."/>
            <person name="Eichler E.E."/>
            <person name="Hahn M.W."/>
            <person name="Hardison R.C."/>
            <person name="Makova K.D."/>
            <person name="Miller W."/>
            <person name="Milosavljevic A."/>
            <person name="Palermo R.E."/>
            <person name="Siepel A."/>
            <person name="Sikela J.M."/>
            <person name="Attaway T."/>
            <person name="Bell S."/>
            <person name="Bernard K.E."/>
            <person name="Buhay C.J."/>
            <person name="Chandrabose M.N."/>
            <person name="Dao M."/>
            <person name="Davis C."/>
            <person name="Delehaunty K.D."/>
            <person name="Ding Y."/>
            <person name="Dinh H.H."/>
            <person name="Dugan-Rocha S."/>
            <person name="Fulton L.A."/>
            <person name="Gabisi R.A."/>
            <person name="Garner T.T."/>
            <person name="Godfrey J."/>
            <person name="Hawes A.C."/>
            <person name="Hernandez J."/>
            <person name="Hines S."/>
            <person name="Holder M."/>
            <person name="Hume J."/>
            <person name="Jhangiani S.N."/>
            <person name="Joshi V."/>
            <person name="Khan Z.M."/>
            <person name="Kirkness E.F."/>
            <person name="Cree A."/>
            <person name="Fowler R.G."/>
            <person name="Lee S."/>
            <person name="Lewis L.R."/>
            <person name="Li Z."/>
            <person name="Liu Y.-S."/>
            <person name="Moore S.M."/>
            <person name="Muzny D."/>
            <person name="Nazareth L.V."/>
            <person name="Ngo D.N."/>
            <person name="Okwuonu G.O."/>
            <person name="Pai G."/>
            <person name="Parker D."/>
            <person name="Paul H.A."/>
            <person name="Pfannkoch C."/>
            <person name="Pohl C.S."/>
            <person name="Rogers Y.-H.C."/>
            <person name="Ruiz S.J."/>
            <person name="Sabo A."/>
            <person name="Santibanez J."/>
            <person name="Schneider B.W."/>
            <person name="Smith S.M."/>
            <person name="Sodergren E."/>
            <person name="Svatek A.F."/>
            <person name="Utterback T.R."/>
            <person name="Vattathil S."/>
            <person name="Warren W."/>
            <person name="White C.S."/>
            <person name="Chinwalla A.T."/>
            <person name="Feng Y."/>
            <person name="Halpern A.L."/>
            <person name="Hillier L.W."/>
            <person name="Huang X."/>
            <person name="Minx P."/>
            <person name="Nelson J.O."/>
            <person name="Pepin K.H."/>
            <person name="Qin X."/>
            <person name="Sutton G.G."/>
            <person name="Venter E."/>
            <person name="Walenz B.P."/>
            <person name="Wallis J.W."/>
            <person name="Worley K.C."/>
            <person name="Yang S.-P."/>
            <person name="Jones S.M."/>
            <person name="Marra M.A."/>
            <person name="Rocchi M."/>
            <person name="Schein J.E."/>
            <person name="Baertsch R."/>
            <person name="Clarke L."/>
            <person name="Csuros M."/>
            <person name="Glasscock J."/>
            <person name="Harris R.A."/>
            <person name="Havlak P."/>
            <person name="Jackson A.R."/>
            <person name="Jiang H."/>
            <person name="Liu Y."/>
            <person name="Messina D.N."/>
            <person name="Shen Y."/>
            <person name="Song H.X.-Z."/>
            <person name="Wylie T."/>
            <person name="Zhang L."/>
            <person name="Birney E."/>
            <person name="Han K."/>
            <person name="Konkel M.K."/>
            <person name="Lee J."/>
            <person name="Smit A.F.A."/>
            <person name="Ullmer B."/>
            <person name="Wang H."/>
            <person name="Xing J."/>
            <person name="Burhans R."/>
            <person name="Cheng Z."/>
            <person name="Karro J.E."/>
            <person name="Ma J."/>
            <person name="Raney B."/>
            <person name="She X."/>
            <person name="Cox M.J."/>
            <person name="Demuth J.P."/>
            <person name="Dumas L.J."/>
            <person name="Han S.-G."/>
            <person name="Hopkins J."/>
            <person name="Karimpour-Fard A."/>
            <person name="Kim Y.H."/>
            <person name="Pollack J.R."/>
            <person name="Vinar T."/>
            <person name="Addo-Quaye C."/>
            <person name="Degenhardt J."/>
            <person name="Denby A."/>
            <person name="Hubisz M.J."/>
            <person name="Indap A."/>
            <person name="Kosiol C."/>
            <person name="Lahn B.T."/>
            <person name="Lawson H.A."/>
            <person name="Marklein A."/>
            <person name="Nielsen R."/>
            <person name="Vallender E.J."/>
            <person name="Clark A.G."/>
            <person name="Ferguson B."/>
            <person name="Hernandez R.D."/>
            <person name="Hirani K."/>
            <person name="Kehrer-Sawatzki H."/>
            <person name="Kolb J."/>
            <person name="Patil S."/>
            <person name="Pu L.-L."/>
            <person name="Ren Y."/>
            <person name="Smith D.G."/>
            <person name="Wheeler D.A."/>
            <person name="Schenck I."/>
            <person name="Ball E.V."/>
            <person name="Chen R."/>
            <person name="Cooper D.N."/>
            <person name="Giardine B."/>
            <person name="Hsu F."/>
            <person name="Kent W.J."/>
            <person name="Lesk A."/>
            <person name="Nelson D.L."/>
            <person name="O'brien W.E."/>
            <person name="Pruefer K."/>
            <person name="Stenson P.D."/>
            <person name="Wallace J.C."/>
            <person name="Ke H."/>
            <person name="Liu X.-M."/>
            <person name="Wang P."/>
            <person name="Xiang A.P."/>
            <person name="Yang F."/>
            <person name="Barber G.P."/>
            <person name="Haussler D."/>
            <person name="Karolchik D."/>
            <person name="Kern A.D."/>
            <person name="Kuhn R.M."/>
            <person name="Smith K.E."/>
            <person name="Zwieg A.S."/>
        </authorList>
    </citation>
    <scope>NUCLEOTIDE SEQUENCE [LARGE SCALE GENOMIC DNA]</scope>
    <source>
        <strain evidence="19">17573</strain>
    </source>
</reference>
<evidence type="ECO:0000256" key="1">
    <source>
        <dbReference type="ARBA" id="ARBA00004218"/>
    </source>
</evidence>
<feature type="domain" description="C2" evidence="17">
    <location>
        <begin position="103"/>
        <end position="219"/>
    </location>
</feature>
<dbReference type="Ensembl" id="ENSMMUT00000044766.3">
    <property type="protein sequence ID" value="ENSMMUP00000037786.3"/>
    <property type="gene ID" value="ENSMMUG00000004837.4"/>
</dbReference>
<dbReference type="PANTHER" id="PTHR10024:SF249">
    <property type="entry name" value="SYNAPTOTAGMIN-8"/>
    <property type="match status" value="1"/>
</dbReference>
<dbReference type="GO" id="GO:0070382">
    <property type="term" value="C:exocytic vesicle"/>
    <property type="evidence" value="ECO:0000318"/>
    <property type="project" value="GO_Central"/>
</dbReference>
<dbReference type="SMR" id="F7AUE6"/>
<dbReference type="GO" id="GO:0099502">
    <property type="term" value="P:calcium-dependent activation of synaptic vesicle fusion"/>
    <property type="evidence" value="ECO:0000318"/>
    <property type="project" value="GO_Central"/>
</dbReference>
<dbReference type="InterPro" id="IPR000008">
    <property type="entry name" value="C2_dom"/>
</dbReference>
<evidence type="ECO:0000256" key="7">
    <source>
        <dbReference type="ARBA" id="ARBA00022968"/>
    </source>
</evidence>
<evidence type="ECO:0000259" key="17">
    <source>
        <dbReference type="PROSITE" id="PS50004"/>
    </source>
</evidence>
<evidence type="ECO:0000256" key="11">
    <source>
        <dbReference type="ARBA" id="ARBA00056580"/>
    </source>
</evidence>